<name>A0ABY8EWI3_MALFU</name>
<protein>
    <submittedName>
        <fullName evidence="2">Uncharacterized protein</fullName>
    </submittedName>
</protein>
<evidence type="ECO:0000256" key="1">
    <source>
        <dbReference type="SAM" id="MobiDB-lite"/>
    </source>
</evidence>
<keyword evidence="3" id="KW-1185">Reference proteome</keyword>
<evidence type="ECO:0000313" key="2">
    <source>
        <dbReference type="EMBL" id="WFD49885.1"/>
    </source>
</evidence>
<organism evidence="2 3">
    <name type="scientific">Malassezia furfur</name>
    <name type="common">Pityriasis versicolor infection agent</name>
    <name type="synonym">Pityrosporum furfur</name>
    <dbReference type="NCBI Taxonomy" id="55194"/>
    <lineage>
        <taxon>Eukaryota</taxon>
        <taxon>Fungi</taxon>
        <taxon>Dikarya</taxon>
        <taxon>Basidiomycota</taxon>
        <taxon>Ustilaginomycotina</taxon>
        <taxon>Malasseziomycetes</taxon>
        <taxon>Malasseziales</taxon>
        <taxon>Malasseziaceae</taxon>
        <taxon>Malassezia</taxon>
    </lineage>
</organism>
<gene>
    <name evidence="2" type="ORF">GLX27_004571</name>
</gene>
<feature type="region of interest" description="Disordered" evidence="1">
    <location>
        <begin position="1"/>
        <end position="20"/>
    </location>
</feature>
<dbReference type="EMBL" id="CP046240">
    <property type="protein sequence ID" value="WFD49885.1"/>
    <property type="molecule type" value="Genomic_DNA"/>
</dbReference>
<evidence type="ECO:0000313" key="3">
    <source>
        <dbReference type="Proteomes" id="UP000818624"/>
    </source>
</evidence>
<dbReference type="Proteomes" id="UP000818624">
    <property type="component" value="Chromosome 7"/>
</dbReference>
<proteinExistence type="predicted"/>
<reference evidence="2 3" key="1">
    <citation type="journal article" date="2020" name="Elife">
        <title>Loss of centromere function drives karyotype evolution in closely related Malassezia species.</title>
        <authorList>
            <person name="Sankaranarayanan S.R."/>
            <person name="Ianiri G."/>
            <person name="Coelho M.A."/>
            <person name="Reza M.H."/>
            <person name="Thimmappa B.C."/>
            <person name="Ganguly P."/>
            <person name="Vadnala R.N."/>
            <person name="Sun S."/>
            <person name="Siddharthan R."/>
            <person name="Tellgren-Roth C."/>
            <person name="Dawson T.L."/>
            <person name="Heitman J."/>
            <person name="Sanyal K."/>
        </authorList>
    </citation>
    <scope>NUCLEOTIDE SEQUENCE [LARGE SCALE GENOMIC DNA]</scope>
    <source>
        <strain evidence="2">CBS14141</strain>
    </source>
</reference>
<sequence length="51" mass="5572">MLATHERRAPRVRVPLEAPNAPCVPPKRAEHARDLFDGAADVVCDAVRPEA</sequence>
<accession>A0ABY8EWI3</accession>